<dbReference type="Proteomes" id="UP001141552">
    <property type="component" value="Unassembled WGS sequence"/>
</dbReference>
<evidence type="ECO:0000256" key="1">
    <source>
        <dbReference type="SAM" id="Phobius"/>
    </source>
</evidence>
<keyword evidence="1" id="KW-0472">Membrane</keyword>
<comment type="caution">
    <text evidence="2">The sequence shown here is derived from an EMBL/GenBank/DDBJ whole genome shotgun (WGS) entry which is preliminary data.</text>
</comment>
<evidence type="ECO:0000313" key="3">
    <source>
        <dbReference type="Proteomes" id="UP001141552"/>
    </source>
</evidence>
<dbReference type="EMBL" id="JAKUCV010003938">
    <property type="protein sequence ID" value="KAJ4837110.1"/>
    <property type="molecule type" value="Genomic_DNA"/>
</dbReference>
<keyword evidence="3" id="KW-1185">Reference proteome</keyword>
<keyword evidence="1" id="KW-1133">Transmembrane helix</keyword>
<feature type="transmembrane region" description="Helical" evidence="1">
    <location>
        <begin position="54"/>
        <end position="73"/>
    </location>
</feature>
<sequence>MPPLVASGKGWFEESKKNYQGITTPLPSCPPPRPSVATVFMSLRCWGIYKFNKSLVLGLLFSLILANGVLLSFRPLKCPMGEELIKKVKEVDWNPNPEKSRSGSCLVLVYGQLEHIDGLLYLSTRGRIAEFDEGTGKGIAAGLGAAAGNVVGDLLLVFGLQVAAAESVPLVAVGVDEGDGLFVGTAWRWEASGVSGWLRQSRESLDGR</sequence>
<organism evidence="2 3">
    <name type="scientific">Turnera subulata</name>
    <dbReference type="NCBI Taxonomy" id="218843"/>
    <lineage>
        <taxon>Eukaryota</taxon>
        <taxon>Viridiplantae</taxon>
        <taxon>Streptophyta</taxon>
        <taxon>Embryophyta</taxon>
        <taxon>Tracheophyta</taxon>
        <taxon>Spermatophyta</taxon>
        <taxon>Magnoliopsida</taxon>
        <taxon>eudicotyledons</taxon>
        <taxon>Gunneridae</taxon>
        <taxon>Pentapetalae</taxon>
        <taxon>rosids</taxon>
        <taxon>fabids</taxon>
        <taxon>Malpighiales</taxon>
        <taxon>Passifloraceae</taxon>
        <taxon>Turnera</taxon>
    </lineage>
</organism>
<gene>
    <name evidence="2" type="ORF">Tsubulata_049215</name>
</gene>
<protein>
    <submittedName>
        <fullName evidence="2">Uncharacterized protein</fullName>
    </submittedName>
</protein>
<dbReference type="AlphaFoldDB" id="A0A9Q0FUZ4"/>
<name>A0A9Q0FUZ4_9ROSI</name>
<proteinExistence type="predicted"/>
<accession>A0A9Q0FUZ4</accession>
<keyword evidence="1" id="KW-0812">Transmembrane</keyword>
<evidence type="ECO:0000313" key="2">
    <source>
        <dbReference type="EMBL" id="KAJ4837110.1"/>
    </source>
</evidence>
<reference evidence="2" key="2">
    <citation type="journal article" date="2023" name="Plants (Basel)">
        <title>Annotation of the Turnera subulata (Passifloraceae) Draft Genome Reveals the S-Locus Evolved after the Divergence of Turneroideae from Passifloroideae in a Stepwise Manner.</title>
        <authorList>
            <person name="Henning P.M."/>
            <person name="Roalson E.H."/>
            <person name="Mir W."/>
            <person name="McCubbin A.G."/>
            <person name="Shore J.S."/>
        </authorList>
    </citation>
    <scope>NUCLEOTIDE SEQUENCE</scope>
    <source>
        <strain evidence="2">F60SS</strain>
    </source>
</reference>
<reference evidence="2" key="1">
    <citation type="submission" date="2022-02" db="EMBL/GenBank/DDBJ databases">
        <authorList>
            <person name="Henning P.M."/>
            <person name="McCubbin A.G."/>
            <person name="Shore J.S."/>
        </authorList>
    </citation>
    <scope>NUCLEOTIDE SEQUENCE</scope>
    <source>
        <strain evidence="2">F60SS</strain>
        <tissue evidence="2">Leaves</tissue>
    </source>
</reference>